<evidence type="ECO:0000313" key="1">
    <source>
        <dbReference type="EMBL" id="KAK5884599.1"/>
    </source>
</evidence>
<dbReference type="Proteomes" id="UP001335648">
    <property type="component" value="Unassembled WGS sequence"/>
</dbReference>
<dbReference type="EMBL" id="JAULUE010002060">
    <property type="protein sequence ID" value="KAK5884599.1"/>
    <property type="molecule type" value="Genomic_DNA"/>
</dbReference>
<proteinExistence type="predicted"/>
<reference evidence="1 2" key="1">
    <citation type="journal article" date="2023" name="Mol. Biol. Evol.">
        <title>Genomics of Secondarily Temperate Adaptation in the Only Non-Antarctic Icefish.</title>
        <authorList>
            <person name="Rivera-Colon A.G."/>
            <person name="Rayamajhi N."/>
            <person name="Minhas B.F."/>
            <person name="Madrigal G."/>
            <person name="Bilyk K.T."/>
            <person name="Yoon V."/>
            <person name="Hune M."/>
            <person name="Gregory S."/>
            <person name="Cheng C.H.C."/>
            <person name="Catchen J.M."/>
        </authorList>
    </citation>
    <scope>NUCLEOTIDE SEQUENCE [LARGE SCALE GENOMIC DNA]</scope>
    <source>
        <strain evidence="1">JC2023a</strain>
    </source>
</reference>
<name>A0AAN8GMA7_9TELE</name>
<organism evidence="1 2">
    <name type="scientific">Champsocephalus esox</name>
    <name type="common">pike icefish</name>
    <dbReference type="NCBI Taxonomy" id="159716"/>
    <lineage>
        <taxon>Eukaryota</taxon>
        <taxon>Metazoa</taxon>
        <taxon>Chordata</taxon>
        <taxon>Craniata</taxon>
        <taxon>Vertebrata</taxon>
        <taxon>Euteleostomi</taxon>
        <taxon>Actinopterygii</taxon>
        <taxon>Neopterygii</taxon>
        <taxon>Teleostei</taxon>
        <taxon>Neoteleostei</taxon>
        <taxon>Acanthomorphata</taxon>
        <taxon>Eupercaria</taxon>
        <taxon>Perciformes</taxon>
        <taxon>Notothenioidei</taxon>
        <taxon>Channichthyidae</taxon>
        <taxon>Champsocephalus</taxon>
    </lineage>
</organism>
<accession>A0AAN8GMA7</accession>
<sequence>MMRLFKAATGRFRLQVLIEPWLQASFIHSLDSATALCPDDPQLDQRAMLRSAGGHLGATWVWVDAC</sequence>
<protein>
    <submittedName>
        <fullName evidence="1">Uncharacterized protein</fullName>
    </submittedName>
</protein>
<comment type="caution">
    <text evidence="1">The sequence shown here is derived from an EMBL/GenBank/DDBJ whole genome shotgun (WGS) entry which is preliminary data.</text>
</comment>
<gene>
    <name evidence="1" type="ORF">CesoFtcFv8_018402</name>
</gene>
<dbReference type="AlphaFoldDB" id="A0AAN8GMA7"/>
<evidence type="ECO:0000313" key="2">
    <source>
        <dbReference type="Proteomes" id="UP001335648"/>
    </source>
</evidence>
<keyword evidence="2" id="KW-1185">Reference proteome</keyword>